<dbReference type="InterPro" id="IPR044549">
    <property type="entry name" value="bHLH_AtIBH1-like"/>
</dbReference>
<reference evidence="7" key="1">
    <citation type="journal article" date="2017" name="Nat. Commun.">
        <title>The asparagus genome sheds light on the origin and evolution of a young Y chromosome.</title>
        <authorList>
            <person name="Harkess A."/>
            <person name="Zhou J."/>
            <person name="Xu C."/>
            <person name="Bowers J.E."/>
            <person name="Van der Hulst R."/>
            <person name="Ayyampalayam S."/>
            <person name="Mercati F."/>
            <person name="Riccardi P."/>
            <person name="McKain M.R."/>
            <person name="Kakrana A."/>
            <person name="Tang H."/>
            <person name="Ray J."/>
            <person name="Groenendijk J."/>
            <person name="Arikit S."/>
            <person name="Mathioni S.M."/>
            <person name="Nakano M."/>
            <person name="Shan H."/>
            <person name="Telgmann-Rauber A."/>
            <person name="Kanno A."/>
            <person name="Yue Z."/>
            <person name="Chen H."/>
            <person name="Li W."/>
            <person name="Chen Y."/>
            <person name="Xu X."/>
            <person name="Zhang Y."/>
            <person name="Luo S."/>
            <person name="Chen H."/>
            <person name="Gao J."/>
            <person name="Mao Z."/>
            <person name="Pires J.C."/>
            <person name="Luo M."/>
            <person name="Kudrna D."/>
            <person name="Wing R.A."/>
            <person name="Meyers B.C."/>
            <person name="Yi K."/>
            <person name="Kong H."/>
            <person name="Lavrijsen P."/>
            <person name="Sunseri F."/>
            <person name="Falavigna A."/>
            <person name="Ye Y."/>
            <person name="Leebens-Mack J.H."/>
            <person name="Chen G."/>
        </authorList>
    </citation>
    <scope>NUCLEOTIDE SEQUENCE [LARGE SCALE GENOMIC DNA]</scope>
    <source>
        <strain evidence="7">cv. DH0086</strain>
    </source>
</reference>
<dbReference type="PANTHER" id="PTHR33124">
    <property type="entry name" value="TRANSCRIPTION FACTOR IBH1-LIKE 1"/>
    <property type="match status" value="1"/>
</dbReference>
<dbReference type="GO" id="GO:0006355">
    <property type="term" value="P:regulation of DNA-templated transcription"/>
    <property type="evidence" value="ECO:0007669"/>
    <property type="project" value="InterPro"/>
</dbReference>
<dbReference type="InterPro" id="IPR044660">
    <property type="entry name" value="IBH1-like"/>
</dbReference>
<dbReference type="Proteomes" id="UP000243459">
    <property type="component" value="Unassembled WGS sequence"/>
</dbReference>
<dbReference type="GO" id="GO:0005634">
    <property type="term" value="C:nucleus"/>
    <property type="evidence" value="ECO:0007669"/>
    <property type="project" value="UniProtKB-SubCell"/>
</dbReference>
<evidence type="ECO:0000313" key="6">
    <source>
        <dbReference type="EMBL" id="ONK55388.1"/>
    </source>
</evidence>
<dbReference type="CDD" id="cd11444">
    <property type="entry name" value="bHLH_AtIBH1_like"/>
    <property type="match status" value="1"/>
</dbReference>
<keyword evidence="7" id="KW-1185">Reference proteome</keyword>
<dbReference type="OrthoDB" id="1922093at2759"/>
<organism evidence="6 7">
    <name type="scientific">Asparagus officinalis</name>
    <name type="common">Garden asparagus</name>
    <dbReference type="NCBI Taxonomy" id="4686"/>
    <lineage>
        <taxon>Eukaryota</taxon>
        <taxon>Viridiplantae</taxon>
        <taxon>Streptophyta</taxon>
        <taxon>Embryophyta</taxon>
        <taxon>Tracheophyta</taxon>
        <taxon>Spermatophyta</taxon>
        <taxon>Magnoliopsida</taxon>
        <taxon>Liliopsida</taxon>
        <taxon>Asparagales</taxon>
        <taxon>Asparagaceae</taxon>
        <taxon>Asparagoideae</taxon>
        <taxon>Asparagus</taxon>
    </lineage>
</organism>
<dbReference type="EMBL" id="KV863510">
    <property type="protein sequence ID" value="ONK55388.1"/>
    <property type="molecule type" value="Genomic_DNA"/>
</dbReference>
<evidence type="ECO:0000256" key="4">
    <source>
        <dbReference type="ARBA" id="ARBA00023242"/>
    </source>
</evidence>
<dbReference type="Pfam" id="PF26576">
    <property type="entry name" value="IBH1_N"/>
    <property type="match status" value="1"/>
</dbReference>
<evidence type="ECO:0000256" key="3">
    <source>
        <dbReference type="ARBA" id="ARBA00023163"/>
    </source>
</evidence>
<gene>
    <name evidence="6" type="ORF">A4U43_UnF4050</name>
</gene>
<accession>A0A1R3L6Y3</accession>
<keyword evidence="2" id="KW-0805">Transcription regulation</keyword>
<proteinExistence type="predicted"/>
<dbReference type="PANTHER" id="PTHR33124:SF5">
    <property type="entry name" value="TRANSCRIPTION FACTOR IBH1-LIKE 1"/>
    <property type="match status" value="1"/>
</dbReference>
<evidence type="ECO:0000259" key="5">
    <source>
        <dbReference type="Pfam" id="PF26576"/>
    </source>
</evidence>
<keyword evidence="3" id="KW-0804">Transcription</keyword>
<dbReference type="Gramene" id="ONK55388">
    <property type="protein sequence ID" value="ONK55388"/>
    <property type="gene ID" value="A4U43_UnF4050"/>
</dbReference>
<dbReference type="AlphaFoldDB" id="A0A1R3L6Y3"/>
<comment type="subcellular location">
    <subcellularLocation>
        <location evidence="1">Nucleus</location>
    </subcellularLocation>
</comment>
<sequence>MQATNKFNKSFLKLMINGLKLDGVHSKSMSIQERKRAIKLSADAAMALARGHTKWSNALITNLSKQEKHTTDNNAFDHEKNVAPINKWKIPTSKKILGKSLRYRSRKKNADASIVARRIVKKRTQVLKRIIPGGESLNSLSLLGETLDYVIHLRAQVNLMQCLANALGASTLKPRKSIHCKKELDQGGGYFLERMK</sequence>
<dbReference type="OMA" id="HAPRRFK"/>
<evidence type="ECO:0000256" key="1">
    <source>
        <dbReference type="ARBA" id="ARBA00004123"/>
    </source>
</evidence>
<protein>
    <recommendedName>
        <fullName evidence="5">IBH1-like N-terminal domain-containing protein</fullName>
    </recommendedName>
</protein>
<feature type="domain" description="IBH1-like N-terminal" evidence="5">
    <location>
        <begin position="5"/>
        <end position="66"/>
    </location>
</feature>
<dbReference type="InterPro" id="IPR059002">
    <property type="entry name" value="IBH1_N"/>
</dbReference>
<keyword evidence="4" id="KW-0539">Nucleus</keyword>
<evidence type="ECO:0000313" key="7">
    <source>
        <dbReference type="Proteomes" id="UP000243459"/>
    </source>
</evidence>
<evidence type="ECO:0000256" key="2">
    <source>
        <dbReference type="ARBA" id="ARBA00023015"/>
    </source>
</evidence>
<name>A0A1R3L6Y3_ASPOF</name>